<evidence type="ECO:0000313" key="4">
    <source>
        <dbReference type="Proteomes" id="UP000799777"/>
    </source>
</evidence>
<gene>
    <name evidence="3" type="ORF">EK21DRAFT_107636</name>
</gene>
<feature type="domain" description="Fatty acid desaturase" evidence="2">
    <location>
        <begin position="81"/>
        <end position="324"/>
    </location>
</feature>
<dbReference type="Pfam" id="PF00487">
    <property type="entry name" value="FA_desaturase"/>
    <property type="match status" value="1"/>
</dbReference>
<reference evidence="3" key="1">
    <citation type="journal article" date="2020" name="Stud. Mycol.">
        <title>101 Dothideomycetes genomes: a test case for predicting lifestyles and emergence of pathogens.</title>
        <authorList>
            <person name="Haridas S."/>
            <person name="Albert R."/>
            <person name="Binder M."/>
            <person name="Bloem J."/>
            <person name="Labutti K."/>
            <person name="Salamov A."/>
            <person name="Andreopoulos B."/>
            <person name="Baker S."/>
            <person name="Barry K."/>
            <person name="Bills G."/>
            <person name="Bluhm B."/>
            <person name="Cannon C."/>
            <person name="Castanera R."/>
            <person name="Culley D."/>
            <person name="Daum C."/>
            <person name="Ezra D."/>
            <person name="Gonzalez J."/>
            <person name="Henrissat B."/>
            <person name="Kuo A."/>
            <person name="Liang C."/>
            <person name="Lipzen A."/>
            <person name="Lutzoni F."/>
            <person name="Magnuson J."/>
            <person name="Mondo S."/>
            <person name="Nolan M."/>
            <person name="Ohm R."/>
            <person name="Pangilinan J."/>
            <person name="Park H.-J."/>
            <person name="Ramirez L."/>
            <person name="Alfaro M."/>
            <person name="Sun H."/>
            <person name="Tritt A."/>
            <person name="Yoshinaga Y."/>
            <person name="Zwiers L.-H."/>
            <person name="Turgeon B."/>
            <person name="Goodwin S."/>
            <person name="Spatafora J."/>
            <person name="Crous P."/>
            <person name="Grigoriev I."/>
        </authorList>
    </citation>
    <scope>NUCLEOTIDE SEQUENCE</scope>
    <source>
        <strain evidence="3">CBS 110217</strain>
    </source>
</reference>
<feature type="transmembrane region" description="Helical" evidence="1">
    <location>
        <begin position="199"/>
        <end position="221"/>
    </location>
</feature>
<dbReference type="GO" id="GO:0006629">
    <property type="term" value="P:lipid metabolic process"/>
    <property type="evidence" value="ECO:0007669"/>
    <property type="project" value="InterPro"/>
</dbReference>
<protein>
    <recommendedName>
        <fullName evidence="2">Fatty acid desaturase domain-containing protein</fullName>
    </recommendedName>
</protein>
<dbReference type="EMBL" id="ML978159">
    <property type="protein sequence ID" value="KAF2035004.1"/>
    <property type="molecule type" value="Genomic_DNA"/>
</dbReference>
<proteinExistence type="predicted"/>
<comment type="caution">
    <text evidence="3">The sequence shown here is derived from an EMBL/GenBank/DDBJ whole genome shotgun (WGS) entry which is preliminary data.</text>
</comment>
<keyword evidence="1" id="KW-0812">Transmembrane</keyword>
<evidence type="ECO:0000313" key="3">
    <source>
        <dbReference type="EMBL" id="KAF2035004.1"/>
    </source>
</evidence>
<keyword evidence="4" id="KW-1185">Reference proteome</keyword>
<sequence>MSATQTVTPRCANLSFKPDQTSPEDPQRPSVFKQLHNFRSMIPTETLQDWETPTGLHSAIPVAQDWLIIVAAHQLYSRYRNWATFAVAVLLMAWGQRGLSNLAHDSIHRNLVASKETNDLIANVFLAPPLMSTARLQRLDHTAHHHYLGTKDDPDHGIHNETSLKHYRNGRFDHTSIWSLFFYDLLDPKVFLNYTLGSLLSSTLILTSWWLAATFLFTILSPAQTHTFLPFLPSIPVSLTFPFLFQTARLTISYACYILREVIDHSGLPSGTILSFTRTSPCCNLFQRFLQPHDDNYHLLHHLLPRVPMSRLHEAHLWLLENMSVYERANRHESYFRGENPLFGQVLHKE</sequence>
<accession>A0A9P4HK38</accession>
<feature type="transmembrane region" description="Helical" evidence="1">
    <location>
        <begin position="227"/>
        <end position="245"/>
    </location>
</feature>
<dbReference type="OrthoDB" id="10036481at2759"/>
<keyword evidence="1" id="KW-0472">Membrane</keyword>
<name>A0A9P4HK38_9PLEO</name>
<dbReference type="Proteomes" id="UP000799777">
    <property type="component" value="Unassembled WGS sequence"/>
</dbReference>
<dbReference type="InterPro" id="IPR005804">
    <property type="entry name" value="FA_desaturase_dom"/>
</dbReference>
<keyword evidence="1" id="KW-1133">Transmembrane helix</keyword>
<evidence type="ECO:0000256" key="1">
    <source>
        <dbReference type="SAM" id="Phobius"/>
    </source>
</evidence>
<evidence type="ECO:0000259" key="2">
    <source>
        <dbReference type="Pfam" id="PF00487"/>
    </source>
</evidence>
<organism evidence="3 4">
    <name type="scientific">Setomelanomma holmii</name>
    <dbReference type="NCBI Taxonomy" id="210430"/>
    <lineage>
        <taxon>Eukaryota</taxon>
        <taxon>Fungi</taxon>
        <taxon>Dikarya</taxon>
        <taxon>Ascomycota</taxon>
        <taxon>Pezizomycotina</taxon>
        <taxon>Dothideomycetes</taxon>
        <taxon>Pleosporomycetidae</taxon>
        <taxon>Pleosporales</taxon>
        <taxon>Pleosporineae</taxon>
        <taxon>Phaeosphaeriaceae</taxon>
        <taxon>Setomelanomma</taxon>
    </lineage>
</organism>
<dbReference type="AlphaFoldDB" id="A0A9P4HK38"/>